<name>F1TEA4_9FIRM</name>
<accession>F1TEA4</accession>
<evidence type="ECO:0008006" key="3">
    <source>
        <dbReference type="Google" id="ProtNLM"/>
    </source>
</evidence>
<dbReference type="EMBL" id="ACXX02000009">
    <property type="protein sequence ID" value="EGD47070.1"/>
    <property type="molecule type" value="Genomic_DNA"/>
</dbReference>
<reference evidence="1" key="1">
    <citation type="submission" date="2009-07" db="EMBL/GenBank/DDBJ databases">
        <authorList>
            <consortium name="US DOE Joint Genome Institute (JGI-PGF)"/>
            <person name="Lucas S."/>
            <person name="Copeland A."/>
            <person name="Lapidus A."/>
            <person name="Glavina del Rio T."/>
            <person name="Tice H."/>
            <person name="Bruce D."/>
            <person name="Goodwin L."/>
            <person name="Pitluck S."/>
            <person name="Larimer F."/>
            <person name="Land M.L."/>
            <person name="Mouttaki H."/>
            <person name="He Z."/>
            <person name="Zhou J."/>
            <person name="Hemme C.L."/>
        </authorList>
    </citation>
    <scope>NUCLEOTIDE SEQUENCE</scope>
    <source>
        <strain evidence="1">DSM 2782</strain>
    </source>
</reference>
<keyword evidence="2" id="KW-1185">Reference proteome</keyword>
<evidence type="ECO:0000313" key="1">
    <source>
        <dbReference type="EMBL" id="EGD47070.1"/>
    </source>
</evidence>
<dbReference type="STRING" id="588581.Cpap_1462"/>
<proteinExistence type="predicted"/>
<protein>
    <recommendedName>
        <fullName evidence="3">Phage protein</fullName>
    </recommendedName>
</protein>
<organism evidence="1 2">
    <name type="scientific">Ruminiclostridium papyrosolvens DSM 2782</name>
    <dbReference type="NCBI Taxonomy" id="588581"/>
    <lineage>
        <taxon>Bacteria</taxon>
        <taxon>Bacillati</taxon>
        <taxon>Bacillota</taxon>
        <taxon>Clostridia</taxon>
        <taxon>Eubacteriales</taxon>
        <taxon>Oscillospiraceae</taxon>
        <taxon>Ruminiclostridium</taxon>
    </lineage>
</organism>
<comment type="caution">
    <text evidence="1">The sequence shown here is derived from an EMBL/GenBank/DDBJ whole genome shotgun (WGS) entry which is preliminary data.</text>
</comment>
<dbReference type="RefSeq" id="WP_004620053.1">
    <property type="nucleotide sequence ID" value="NZ_ACXX02000009.1"/>
</dbReference>
<evidence type="ECO:0000313" key="2">
    <source>
        <dbReference type="Proteomes" id="UP000003860"/>
    </source>
</evidence>
<sequence length="87" mass="9863">MKYRKKPVVVEAFNQNQEETPDWFIEAIISGAIKYITVASGIKVLIKTLEGPMLADSNDYIIKGVNGEFYSCKPNVFEKTYEPVTNE</sequence>
<dbReference type="eggNOG" id="ENOG5033670">
    <property type="taxonomic scope" value="Bacteria"/>
</dbReference>
<dbReference type="OrthoDB" id="121684at2"/>
<gene>
    <name evidence="1" type="ORF">Cpap_1462</name>
</gene>
<reference evidence="1" key="2">
    <citation type="submission" date="2011-01" db="EMBL/GenBank/DDBJ databases">
        <title>The Non-contiguous Finished genome of Clostridium papyrosolvens.</title>
        <authorList>
            <person name="Lucas S."/>
            <person name="Copeland A."/>
            <person name="Lapidus A."/>
            <person name="Cheng J.-F."/>
            <person name="Goodwin L."/>
            <person name="Pitluck S."/>
            <person name="Misra M."/>
            <person name="Chertkov O."/>
            <person name="Detter J.C."/>
            <person name="Han C."/>
            <person name="Tapia R."/>
            <person name="Land M."/>
            <person name="Hauser L."/>
            <person name="Kyrpides N."/>
            <person name="Ivanova N."/>
            <person name="Pagani I."/>
            <person name="Mouttaki H."/>
            <person name="He Z."/>
            <person name="Zhou J."/>
            <person name="Hemme C.L."/>
            <person name="Woyke T."/>
        </authorList>
    </citation>
    <scope>NUCLEOTIDE SEQUENCE [LARGE SCALE GENOMIC DNA]</scope>
    <source>
        <strain evidence="1">DSM 2782</strain>
    </source>
</reference>
<dbReference type="AlphaFoldDB" id="F1TEA4"/>
<dbReference type="Proteomes" id="UP000003860">
    <property type="component" value="Unassembled WGS sequence"/>
</dbReference>